<feature type="region of interest" description="Disordered" evidence="1">
    <location>
        <begin position="29"/>
        <end position="48"/>
    </location>
</feature>
<evidence type="ECO:0000256" key="1">
    <source>
        <dbReference type="SAM" id="MobiDB-lite"/>
    </source>
</evidence>
<feature type="compositionally biased region" description="Polar residues" evidence="1">
    <location>
        <begin position="84"/>
        <end position="106"/>
    </location>
</feature>
<reference evidence="2 3" key="1">
    <citation type="submission" date="2023-09" db="EMBL/GenBank/DDBJ databases">
        <title>Multi-omics analysis of a traditional fermented food reveals byproduct-associated fungal strains for waste-to-food upcycling.</title>
        <authorList>
            <consortium name="Lawrence Berkeley National Laboratory"/>
            <person name="Rekdal V.M."/>
            <person name="Villalobos-Escobedo J.M."/>
            <person name="Rodriguez-Valeron N."/>
            <person name="Garcia M.O."/>
            <person name="Vasquez D.P."/>
            <person name="Damayanti I."/>
            <person name="Sorensen P.M."/>
            <person name="Baidoo E.E."/>
            <person name="De Carvalho A.C."/>
            <person name="Riley R."/>
            <person name="Lipzen A."/>
            <person name="He G."/>
            <person name="Yan M."/>
            <person name="Haridas S."/>
            <person name="Daum C."/>
            <person name="Yoshinaga Y."/>
            <person name="Ng V."/>
            <person name="Grigoriev I.V."/>
            <person name="Munk R."/>
            <person name="Nuraida L."/>
            <person name="Wijaya C.H."/>
            <person name="Morales P.-C."/>
            <person name="Keasling J.D."/>
        </authorList>
    </citation>
    <scope>NUCLEOTIDE SEQUENCE [LARGE SCALE GENOMIC DNA]</scope>
    <source>
        <strain evidence="2 3">FGSC 2613</strain>
    </source>
</reference>
<protein>
    <submittedName>
        <fullName evidence="2">Uncharacterized protein</fullName>
    </submittedName>
</protein>
<feature type="compositionally biased region" description="Basic and acidic residues" evidence="1">
    <location>
        <begin position="118"/>
        <end position="130"/>
    </location>
</feature>
<dbReference type="EMBL" id="JAVLET010000003">
    <property type="protein sequence ID" value="KAL0472443.1"/>
    <property type="molecule type" value="Genomic_DNA"/>
</dbReference>
<proteinExistence type="predicted"/>
<gene>
    <name evidence="2" type="ORF">QR685DRAFT_235844</name>
</gene>
<organism evidence="2 3">
    <name type="scientific">Neurospora intermedia</name>
    <dbReference type="NCBI Taxonomy" id="5142"/>
    <lineage>
        <taxon>Eukaryota</taxon>
        <taxon>Fungi</taxon>
        <taxon>Dikarya</taxon>
        <taxon>Ascomycota</taxon>
        <taxon>Pezizomycotina</taxon>
        <taxon>Sordariomycetes</taxon>
        <taxon>Sordariomycetidae</taxon>
        <taxon>Sordariales</taxon>
        <taxon>Sordariaceae</taxon>
        <taxon>Neurospora</taxon>
    </lineage>
</organism>
<evidence type="ECO:0000313" key="2">
    <source>
        <dbReference type="EMBL" id="KAL0472443.1"/>
    </source>
</evidence>
<evidence type="ECO:0000313" key="3">
    <source>
        <dbReference type="Proteomes" id="UP001451303"/>
    </source>
</evidence>
<sequence length="171" mass="19621">MKEIEEEEAALAEMTKLIGAIIPRRRLTFRRERGSRRSRNTRQEEENAVFAFFNDDTPAQVGEVRYYQEEYEEKKDISELQELNLSKLQESQPKQPEETSSAATSHLQDEPSAVNYKIENETSTKEEAKAQTKASNEVDVTFEVLEHAVPRGGAKFRGNREAPMNIRFGPL</sequence>
<keyword evidence="3" id="KW-1185">Reference proteome</keyword>
<comment type="caution">
    <text evidence="2">The sequence shown here is derived from an EMBL/GenBank/DDBJ whole genome shotgun (WGS) entry which is preliminary data.</text>
</comment>
<feature type="region of interest" description="Disordered" evidence="1">
    <location>
        <begin position="84"/>
        <end position="135"/>
    </location>
</feature>
<feature type="compositionally biased region" description="Basic residues" evidence="1">
    <location>
        <begin position="29"/>
        <end position="40"/>
    </location>
</feature>
<name>A0ABR3DKK5_NEUIN</name>
<accession>A0ABR3DKK5</accession>
<dbReference type="Proteomes" id="UP001451303">
    <property type="component" value="Unassembled WGS sequence"/>
</dbReference>